<dbReference type="Proteomes" id="UP001610728">
    <property type="component" value="Unassembled WGS sequence"/>
</dbReference>
<accession>A0ABR4MGF0</accession>
<keyword evidence="3" id="KW-0378">Hydrolase</keyword>
<dbReference type="GO" id="GO:0004519">
    <property type="term" value="F:endonuclease activity"/>
    <property type="evidence" value="ECO:0007669"/>
    <property type="project" value="UniProtKB-KW"/>
</dbReference>
<dbReference type="GeneID" id="98119071"/>
<feature type="domain" description="Endonuclease/exonuclease/phosphatase" evidence="2">
    <location>
        <begin position="113"/>
        <end position="229"/>
    </location>
</feature>
<keyword evidence="4" id="KW-1185">Reference proteome</keyword>
<evidence type="ECO:0000313" key="3">
    <source>
        <dbReference type="EMBL" id="KAL2887338.1"/>
    </source>
</evidence>
<dbReference type="SUPFAM" id="SSF56219">
    <property type="entry name" value="DNase I-like"/>
    <property type="match status" value="1"/>
</dbReference>
<proteinExistence type="predicted"/>
<dbReference type="InterPro" id="IPR036691">
    <property type="entry name" value="Endo/exonu/phosph_ase_sf"/>
</dbReference>
<name>A0ABR4MGF0_9PEZI</name>
<dbReference type="InterPro" id="IPR005135">
    <property type="entry name" value="Endo/exonuclease/phosphatase"/>
</dbReference>
<organism evidence="3 4">
    <name type="scientific">Ceratocystis lukuohia</name>
    <dbReference type="NCBI Taxonomy" id="2019550"/>
    <lineage>
        <taxon>Eukaryota</taxon>
        <taxon>Fungi</taxon>
        <taxon>Dikarya</taxon>
        <taxon>Ascomycota</taxon>
        <taxon>Pezizomycotina</taxon>
        <taxon>Sordariomycetes</taxon>
        <taxon>Hypocreomycetidae</taxon>
        <taxon>Microascales</taxon>
        <taxon>Ceratocystidaceae</taxon>
        <taxon>Ceratocystis</taxon>
    </lineage>
</organism>
<dbReference type="Pfam" id="PF14529">
    <property type="entry name" value="Exo_endo_phos_2"/>
    <property type="match status" value="1"/>
</dbReference>
<evidence type="ECO:0000259" key="2">
    <source>
        <dbReference type="Pfam" id="PF14529"/>
    </source>
</evidence>
<evidence type="ECO:0000256" key="1">
    <source>
        <dbReference type="SAM" id="MobiDB-lite"/>
    </source>
</evidence>
<dbReference type="Gene3D" id="3.60.10.10">
    <property type="entry name" value="Endonuclease/exonuclease/phosphatase"/>
    <property type="match status" value="1"/>
</dbReference>
<keyword evidence="3" id="KW-0255">Endonuclease</keyword>
<dbReference type="RefSeq" id="XP_070858518.1">
    <property type="nucleotide sequence ID" value="XM_071003345.1"/>
</dbReference>
<feature type="region of interest" description="Disordered" evidence="1">
    <location>
        <begin position="1"/>
        <end position="42"/>
    </location>
</feature>
<gene>
    <name evidence="3" type="ORF">HOO65_050459</name>
</gene>
<reference evidence="3 4" key="1">
    <citation type="submission" date="2020-05" db="EMBL/GenBank/DDBJ databases">
        <title>Ceratocystis lukuohia genome.</title>
        <authorList>
            <person name="Harrington T.C."/>
            <person name="Kim K."/>
            <person name="Mayers C.G."/>
        </authorList>
    </citation>
    <scope>NUCLEOTIDE SEQUENCE [LARGE SCALE GENOMIC DNA]</scope>
    <source>
        <strain evidence="3 4">C4212</strain>
    </source>
</reference>
<evidence type="ECO:0000313" key="4">
    <source>
        <dbReference type="Proteomes" id="UP001610728"/>
    </source>
</evidence>
<feature type="compositionally biased region" description="Acidic residues" evidence="1">
    <location>
        <begin position="22"/>
        <end position="33"/>
    </location>
</feature>
<sequence>MQKQVVDLMECTEAQEERPEETAESPEMEEQPEGEGNAPVRNQQALIEEAGLPGAQASVRDPRYKLMIPLGESEDPPRALTYTKKTLAATIVPINRGGHQDVMVVELAGQGLHFANVYNANLGDPESGITLKKAQQKVKDRKMILVGDLSLHSQLWDSKKEDSSDCDQIHDWVEQEGVTLLNEPDDNTCFSNKSSVIDLAFASDSLLDQSNCTTRVSKNLNCGSDHLPLATTIGNVKVDDIVRRMDAEAFKKACPREAIMLEGREPTREAEIESFAVDLTKMMTKALDRAAPRALGNGTGKGWWTQQCTKAVKEMRVAWGRTREDGCRDTSFEVDKAKGRLFQATICKAKRDQWRKMIEDLTEAKDVFRLVNCLKAPKSDNGLPPTVYQGRPIYSPQGKAEAVLDTHTQPAENGVQGMEEANPRTQH</sequence>
<protein>
    <submittedName>
        <fullName evidence="3">Endonuclease/Exonuclease/phosphatase family protein</fullName>
    </submittedName>
</protein>
<dbReference type="EMBL" id="JABSNW010000005">
    <property type="protein sequence ID" value="KAL2887338.1"/>
    <property type="molecule type" value="Genomic_DNA"/>
</dbReference>
<comment type="caution">
    <text evidence="3">The sequence shown here is derived from an EMBL/GenBank/DDBJ whole genome shotgun (WGS) entry which is preliminary data.</text>
</comment>
<keyword evidence="3" id="KW-0540">Nuclease</keyword>
<feature type="region of interest" description="Disordered" evidence="1">
    <location>
        <begin position="400"/>
        <end position="427"/>
    </location>
</feature>